<feature type="compositionally biased region" description="Basic residues" evidence="1">
    <location>
        <begin position="99"/>
        <end position="109"/>
    </location>
</feature>
<proteinExistence type="predicted"/>
<reference evidence="2 3" key="1">
    <citation type="journal article" date="2021" name="Elife">
        <title>Chloroplast acquisition without the gene transfer in kleptoplastic sea slugs, Plakobranchus ocellatus.</title>
        <authorList>
            <person name="Maeda T."/>
            <person name="Takahashi S."/>
            <person name="Yoshida T."/>
            <person name="Shimamura S."/>
            <person name="Takaki Y."/>
            <person name="Nagai Y."/>
            <person name="Toyoda A."/>
            <person name="Suzuki Y."/>
            <person name="Arimoto A."/>
            <person name="Ishii H."/>
            <person name="Satoh N."/>
            <person name="Nishiyama T."/>
            <person name="Hasebe M."/>
            <person name="Maruyama T."/>
            <person name="Minagawa J."/>
            <person name="Obokata J."/>
            <person name="Shigenobu S."/>
        </authorList>
    </citation>
    <scope>NUCLEOTIDE SEQUENCE [LARGE SCALE GENOMIC DNA]</scope>
</reference>
<accession>A0AAV4AQ78</accession>
<comment type="caution">
    <text evidence="2">The sequence shown here is derived from an EMBL/GenBank/DDBJ whole genome shotgun (WGS) entry which is preliminary data.</text>
</comment>
<feature type="region of interest" description="Disordered" evidence="1">
    <location>
        <begin position="71"/>
        <end position="109"/>
    </location>
</feature>
<feature type="compositionally biased region" description="Polar residues" evidence="1">
    <location>
        <begin position="1"/>
        <end position="18"/>
    </location>
</feature>
<organism evidence="2 3">
    <name type="scientific">Plakobranchus ocellatus</name>
    <dbReference type="NCBI Taxonomy" id="259542"/>
    <lineage>
        <taxon>Eukaryota</taxon>
        <taxon>Metazoa</taxon>
        <taxon>Spiralia</taxon>
        <taxon>Lophotrochozoa</taxon>
        <taxon>Mollusca</taxon>
        <taxon>Gastropoda</taxon>
        <taxon>Heterobranchia</taxon>
        <taxon>Euthyneura</taxon>
        <taxon>Panpulmonata</taxon>
        <taxon>Sacoglossa</taxon>
        <taxon>Placobranchoidea</taxon>
        <taxon>Plakobranchidae</taxon>
        <taxon>Plakobranchus</taxon>
    </lineage>
</organism>
<keyword evidence="3" id="KW-1185">Reference proteome</keyword>
<evidence type="ECO:0000313" key="2">
    <source>
        <dbReference type="EMBL" id="GFO10420.1"/>
    </source>
</evidence>
<evidence type="ECO:0000256" key="1">
    <source>
        <dbReference type="SAM" id="MobiDB-lite"/>
    </source>
</evidence>
<evidence type="ECO:0000313" key="3">
    <source>
        <dbReference type="Proteomes" id="UP000735302"/>
    </source>
</evidence>
<name>A0AAV4AQ78_9GAST</name>
<dbReference type="AlphaFoldDB" id="A0AAV4AQ78"/>
<dbReference type="EMBL" id="BLXT01004163">
    <property type="protein sequence ID" value="GFO10420.1"/>
    <property type="molecule type" value="Genomic_DNA"/>
</dbReference>
<dbReference type="Proteomes" id="UP000735302">
    <property type="component" value="Unassembled WGS sequence"/>
</dbReference>
<sequence>MLHPELSQSHYQRNSSLSPKLIASHRKSSAPVRFIHIIETHPQHEIHQHYRHYLITNTYLLHQHSAIHTHENHPYHGNLSITSQTHPRHQKNSPTPQKFIHHRIARSDN</sequence>
<gene>
    <name evidence="2" type="ORF">PoB_003692500</name>
</gene>
<feature type="region of interest" description="Disordered" evidence="1">
    <location>
        <begin position="1"/>
        <end position="25"/>
    </location>
</feature>
<protein>
    <submittedName>
        <fullName evidence="2">Uncharacterized protein</fullName>
    </submittedName>
</protein>